<reference evidence="1" key="1">
    <citation type="submission" date="2021-03" db="EMBL/GenBank/DDBJ databases">
        <title>Genomic Encyclopedia of Type Strains, Phase IV (KMG-IV): sequencing the most valuable type-strain genomes for metagenomic binning, comparative biology and taxonomic classification.</title>
        <authorList>
            <person name="Goeker M."/>
        </authorList>
    </citation>
    <scope>NUCLEOTIDE SEQUENCE</scope>
    <source>
        <strain evidence="1">DSM 18131</strain>
    </source>
</reference>
<evidence type="ECO:0000313" key="2">
    <source>
        <dbReference type="Proteomes" id="UP000823773"/>
    </source>
</evidence>
<keyword evidence="2" id="KW-1185">Reference proteome</keyword>
<evidence type="ECO:0000313" key="1">
    <source>
        <dbReference type="EMBL" id="MBP1870658.1"/>
    </source>
</evidence>
<comment type="caution">
    <text evidence="1">The sequence shown here is derived from an EMBL/GenBank/DDBJ whole genome shotgun (WGS) entry which is preliminary data.</text>
</comment>
<dbReference type="EMBL" id="JAGGJR010000001">
    <property type="protein sequence ID" value="MBP1870658.1"/>
    <property type="molecule type" value="Genomic_DNA"/>
</dbReference>
<accession>A0ACC5SP53</accession>
<name>A0ACC5SP53_ENSAD</name>
<gene>
    <name evidence="1" type="ORF">J2Z19_000355</name>
</gene>
<organism evidence="1 2">
    <name type="scientific">Ensifer adhaerens</name>
    <name type="common">Sinorhizobium morelense</name>
    <dbReference type="NCBI Taxonomy" id="106592"/>
    <lineage>
        <taxon>Bacteria</taxon>
        <taxon>Pseudomonadati</taxon>
        <taxon>Pseudomonadota</taxon>
        <taxon>Alphaproteobacteria</taxon>
        <taxon>Hyphomicrobiales</taxon>
        <taxon>Rhizobiaceae</taxon>
        <taxon>Sinorhizobium/Ensifer group</taxon>
        <taxon>Ensifer</taxon>
    </lineage>
</organism>
<sequence>MTDVQLHVFEEFADLARTLASAHRLLLLEHIAQGERSVERLAELSGLSIANASQHLQQLRRAGFVETRRDGKRVLYRLGTGPVIGLLSALRQYAEHNRAQIQGLVADRLHRPDRLEAISREELLLRLRGGGVTLLDVRPEEEFASGHLPGAINIPIEELERRLAELPAGGEIVAYCRGPYCALSFDAVTVLQGRGFVARRLESGFPDWKAAGLAVENSTLS</sequence>
<proteinExistence type="predicted"/>
<protein>
    <submittedName>
        <fullName evidence="1">Rhodanese-related sulfurtransferase/DNA-binding HxlR family transcriptional regulator</fullName>
    </submittedName>
</protein>
<dbReference type="Proteomes" id="UP000823773">
    <property type="component" value="Unassembled WGS sequence"/>
</dbReference>